<feature type="region of interest" description="Disordered" evidence="1">
    <location>
        <begin position="147"/>
        <end position="173"/>
    </location>
</feature>
<reference evidence="2" key="1">
    <citation type="submission" date="2022-08" db="EMBL/GenBank/DDBJ databases">
        <authorList>
            <consortium name="DOE Joint Genome Institute"/>
            <person name="Min B."/>
            <person name="Riley R."/>
            <person name="Sierra-Patev S."/>
            <person name="Naranjo-Ortiz M."/>
            <person name="Looney B."/>
            <person name="Konkel Z."/>
            <person name="Slot J.C."/>
            <person name="Sakamoto Y."/>
            <person name="Steenwyk J.L."/>
            <person name="Rokas A."/>
            <person name="Carro J."/>
            <person name="Camarero S."/>
            <person name="Ferreira P."/>
            <person name="Molpeceres G."/>
            <person name="Ruiz-Duenas F.J."/>
            <person name="Serrano A."/>
            <person name="Henrissat B."/>
            <person name="Drula E."/>
            <person name="Hughes K.W."/>
            <person name="Mata J.L."/>
            <person name="Ishikawa N.K."/>
            <person name="Vargas-Isla R."/>
            <person name="Ushijima S."/>
            <person name="Smith C.A."/>
            <person name="Ahrendt S."/>
            <person name="Andreopoulos W."/>
            <person name="He G."/>
            <person name="Labutti K."/>
            <person name="Lipzen A."/>
            <person name="Ng V."/>
            <person name="Sandor L."/>
            <person name="Barry K."/>
            <person name="Martinez A.T."/>
            <person name="Xiao Y."/>
            <person name="Gibbons J.G."/>
            <person name="Terashima K."/>
            <person name="Hibbett D.S."/>
            <person name="Grigoriev I.V."/>
        </authorList>
    </citation>
    <scope>NUCLEOTIDE SEQUENCE</scope>
    <source>
        <strain evidence="2">TFB7829</strain>
    </source>
</reference>
<name>A0AA38UKZ8_9AGAR</name>
<sequence length="253" mass="27163">HLLTLALRELHPSSQTDEVDAAIHATVRKVNQVYIAIRVLLDLLNDQRGTSWIRSRRSRHDGDDPGPSTRSKTGAASAPPPVFDARLEKAIERAGFKDPQFLKGQQLTHNLWASDPEEGMSIFLHPISVASVWSADCLATGGELATDPAASSAAQGPTESQQIASQWRQAQSQPPVMPMANTFDSNTSPTHAQLHDPVPSLISFQTASSHSTTLPSIKNPGTFPNPDRVISWKGGAAQIDTLDGLTSVIALVS</sequence>
<accession>A0AA38UKZ8</accession>
<dbReference type="AlphaFoldDB" id="A0AA38UKZ8"/>
<protein>
    <submittedName>
        <fullName evidence="2">Uncharacterized protein</fullName>
    </submittedName>
</protein>
<feature type="non-terminal residue" evidence="2">
    <location>
        <position position="1"/>
    </location>
</feature>
<evidence type="ECO:0000313" key="2">
    <source>
        <dbReference type="EMBL" id="KAJ3978262.1"/>
    </source>
</evidence>
<proteinExistence type="predicted"/>
<evidence type="ECO:0000256" key="1">
    <source>
        <dbReference type="SAM" id="MobiDB-lite"/>
    </source>
</evidence>
<feature type="region of interest" description="Disordered" evidence="1">
    <location>
        <begin position="54"/>
        <end position="80"/>
    </location>
</feature>
<comment type="caution">
    <text evidence="2">The sequence shown here is derived from an EMBL/GenBank/DDBJ whole genome shotgun (WGS) entry which is preliminary data.</text>
</comment>
<gene>
    <name evidence="2" type="ORF">F5890DRAFT_1560693</name>
</gene>
<organism evidence="2 3">
    <name type="scientific">Lentinula detonsa</name>
    <dbReference type="NCBI Taxonomy" id="2804962"/>
    <lineage>
        <taxon>Eukaryota</taxon>
        <taxon>Fungi</taxon>
        <taxon>Dikarya</taxon>
        <taxon>Basidiomycota</taxon>
        <taxon>Agaricomycotina</taxon>
        <taxon>Agaricomycetes</taxon>
        <taxon>Agaricomycetidae</taxon>
        <taxon>Agaricales</taxon>
        <taxon>Marasmiineae</taxon>
        <taxon>Omphalotaceae</taxon>
        <taxon>Lentinula</taxon>
    </lineage>
</organism>
<feature type="compositionally biased region" description="Polar residues" evidence="1">
    <location>
        <begin position="152"/>
        <end position="173"/>
    </location>
</feature>
<evidence type="ECO:0000313" key="3">
    <source>
        <dbReference type="Proteomes" id="UP001163850"/>
    </source>
</evidence>
<dbReference type="EMBL" id="MU803540">
    <property type="protein sequence ID" value="KAJ3978262.1"/>
    <property type="molecule type" value="Genomic_DNA"/>
</dbReference>
<dbReference type="Proteomes" id="UP001163850">
    <property type="component" value="Unassembled WGS sequence"/>
</dbReference>